<dbReference type="SUPFAM" id="SSF52540">
    <property type="entry name" value="P-loop containing nucleoside triphosphate hydrolases"/>
    <property type="match status" value="1"/>
</dbReference>
<organism evidence="17 18">
    <name type="scientific">Lusitaniella coriacea LEGE 07157</name>
    <dbReference type="NCBI Taxonomy" id="945747"/>
    <lineage>
        <taxon>Bacteria</taxon>
        <taxon>Bacillati</taxon>
        <taxon>Cyanobacteriota</taxon>
        <taxon>Cyanophyceae</taxon>
        <taxon>Spirulinales</taxon>
        <taxon>Lusitaniellaceae</taxon>
        <taxon>Lusitaniella</taxon>
    </lineage>
</organism>
<dbReference type="Gene3D" id="3.40.50.620">
    <property type="entry name" value="HUPs"/>
    <property type="match status" value="1"/>
</dbReference>
<dbReference type="EC" id="6.3.2.1" evidence="15"/>
<dbReference type="InterPro" id="IPR042176">
    <property type="entry name" value="Pantoate_ligase_C"/>
</dbReference>
<keyword evidence="7 15" id="KW-0808">Transferase</keyword>
<dbReference type="InterPro" id="IPR014729">
    <property type="entry name" value="Rossmann-like_a/b/a_fold"/>
</dbReference>
<evidence type="ECO:0000256" key="15">
    <source>
        <dbReference type="HAMAP-Rule" id="MF_01349"/>
    </source>
</evidence>
<dbReference type="HAMAP" id="MF_00158">
    <property type="entry name" value="PanC"/>
    <property type="match status" value="1"/>
</dbReference>
<evidence type="ECO:0000256" key="1">
    <source>
        <dbReference type="ARBA" id="ARBA00004990"/>
    </source>
</evidence>
<keyword evidence="9 15" id="KW-0418">Kinase</keyword>
<dbReference type="InterPro" id="IPR024894">
    <property type="entry name" value="Pantoate_ligase/cytidylate_kin"/>
</dbReference>
<feature type="region of interest" description="Pantoate--beta-alanine ligase" evidence="15">
    <location>
        <begin position="1"/>
        <end position="277"/>
    </location>
</feature>
<comment type="function">
    <text evidence="15">Catalyzes the condensation of pantoate with beta-alanine in an ATP-dependent reaction via a pantoyl-adenylate intermediate.</text>
</comment>
<keyword evidence="11 15" id="KW-0511">Multifunctional enzyme</keyword>
<keyword evidence="5 15" id="KW-0436">Ligase</keyword>
<dbReference type="InterPro" id="IPR027417">
    <property type="entry name" value="P-loop_NTPase"/>
</dbReference>
<evidence type="ECO:0000313" key="17">
    <source>
        <dbReference type="EMBL" id="MBE9117851.1"/>
    </source>
</evidence>
<dbReference type="HAMAP" id="MF_00238">
    <property type="entry name" value="Cytidyl_kinase_type1"/>
    <property type="match status" value="1"/>
</dbReference>
<sequence length="508" mass="56318">MRLFKTIAGLQAELRQYWHEQSIGFVPTMGALHEGHLSLMRRAIAENEIVVVSIFINPLQFAPNEDLENYPRSREQDAQLCEELGVRVLFAPSPETMGIARAQTTIIPPPEMTSGLCSSRREGHFQGVATIVTKLFNLVRPTRAYFGEKDAQQLAIIRRLVADLNIPVEIRPCPTVREASGLACSSRNQYLTPEQEENATVLFRSLEAARGSFQKGERNAQTLMTAAKTELQTVPEIELEYLELVDPQTLIPLNSIETSGLLAIAARVGTTRLIDNIQLRDREPIVAIDGPAGAGKSTVTRLVAEALGFLYLDTGAMYRAIAWLVLEKKIALDDEPAIAECLESTTLTLRRTNSTPPLQVSIDNTDVTQAIRTPQVTANVSAVAKLSAVRQVLLKQQQQWGEKGGIVAEGRDIGTHVFPNAELKIFLTASAQERARRRLQDLAHQGETQIDLEQMEKEIQHRDYIDSTRKIAPLCKAPDAIELVTDGLSIEEVTQAILKLYARHCTTF</sequence>
<feature type="binding site" evidence="15">
    <location>
        <begin position="184"/>
        <end position="187"/>
    </location>
    <ligand>
        <name>ATP</name>
        <dbReference type="ChEBI" id="CHEBI:30616"/>
    </ligand>
</feature>
<evidence type="ECO:0000256" key="10">
    <source>
        <dbReference type="ARBA" id="ARBA00022840"/>
    </source>
</evidence>
<dbReference type="NCBIfam" id="NF010004">
    <property type="entry name" value="PRK13477.1"/>
    <property type="match status" value="1"/>
</dbReference>
<dbReference type="NCBIfam" id="TIGR00017">
    <property type="entry name" value="cmk"/>
    <property type="match status" value="1"/>
</dbReference>
<evidence type="ECO:0000256" key="2">
    <source>
        <dbReference type="ARBA" id="ARBA00009256"/>
    </source>
</evidence>
<comment type="pathway">
    <text evidence="1 15">Cofactor biosynthesis; (R)-pantothenate biosynthesis; (R)-pantothenate from (R)-pantoate and beta-alanine: step 1/1.</text>
</comment>
<comment type="catalytic activity">
    <reaction evidence="13 15">
        <text>(R)-pantoate + beta-alanine + ATP = (R)-pantothenate + AMP + diphosphate + H(+)</text>
        <dbReference type="Rhea" id="RHEA:10912"/>
        <dbReference type="ChEBI" id="CHEBI:15378"/>
        <dbReference type="ChEBI" id="CHEBI:15980"/>
        <dbReference type="ChEBI" id="CHEBI:29032"/>
        <dbReference type="ChEBI" id="CHEBI:30616"/>
        <dbReference type="ChEBI" id="CHEBI:33019"/>
        <dbReference type="ChEBI" id="CHEBI:57966"/>
        <dbReference type="ChEBI" id="CHEBI:456215"/>
        <dbReference type="EC" id="6.3.2.1"/>
    </reaction>
</comment>
<feature type="binding site" evidence="15">
    <location>
        <position position="176"/>
    </location>
    <ligand>
        <name>ATP</name>
        <dbReference type="ChEBI" id="CHEBI:30616"/>
    </ligand>
</feature>
<dbReference type="GO" id="GO:0015940">
    <property type="term" value="P:pantothenate biosynthetic process"/>
    <property type="evidence" value="ECO:0007669"/>
    <property type="project" value="UniProtKB-UniRule"/>
</dbReference>
<comment type="catalytic activity">
    <reaction evidence="12 15">
        <text>dCMP + ATP = dCDP + ADP</text>
        <dbReference type="Rhea" id="RHEA:25094"/>
        <dbReference type="ChEBI" id="CHEBI:30616"/>
        <dbReference type="ChEBI" id="CHEBI:57566"/>
        <dbReference type="ChEBI" id="CHEBI:58593"/>
        <dbReference type="ChEBI" id="CHEBI:456216"/>
        <dbReference type="EC" id="2.7.4.25"/>
    </reaction>
</comment>
<dbReference type="EC" id="2.7.4.25" evidence="15"/>
<keyword evidence="18" id="KW-1185">Reference proteome</keyword>
<dbReference type="CDD" id="cd00560">
    <property type="entry name" value="PanC"/>
    <property type="match status" value="1"/>
</dbReference>
<evidence type="ECO:0000256" key="5">
    <source>
        <dbReference type="ARBA" id="ARBA00022598"/>
    </source>
</evidence>
<comment type="similarity">
    <text evidence="15">In the N-terminal section; belongs to the pantothenate synthetase family.</text>
</comment>
<proteinExistence type="inferred from homology"/>
<dbReference type="PANTHER" id="PTHR21299:SF2">
    <property type="entry name" value="CYTIDYLATE KINASE"/>
    <property type="match status" value="1"/>
</dbReference>
<dbReference type="Gene3D" id="3.30.1300.10">
    <property type="entry name" value="Pantoate-beta-alanine ligase, C-terminal domain"/>
    <property type="match status" value="1"/>
</dbReference>
<dbReference type="UniPathway" id="UPA00028">
    <property type="reaction ID" value="UER00005"/>
</dbReference>
<evidence type="ECO:0000256" key="7">
    <source>
        <dbReference type="ARBA" id="ARBA00022679"/>
    </source>
</evidence>
<dbReference type="PANTHER" id="PTHR21299">
    <property type="entry name" value="CYTIDYLATE KINASE/PANTOATE-BETA-ALANINE LIGASE"/>
    <property type="match status" value="1"/>
</dbReference>
<dbReference type="HAMAP" id="MF_01349">
    <property type="entry name" value="PanCY"/>
    <property type="match status" value="1"/>
</dbReference>
<comment type="subcellular location">
    <subcellularLocation>
        <location evidence="15">Cytoplasm</location>
    </subcellularLocation>
</comment>
<evidence type="ECO:0000256" key="12">
    <source>
        <dbReference type="ARBA" id="ARBA00047615"/>
    </source>
</evidence>
<feature type="binding site" evidence="15">
    <location>
        <position position="60"/>
    </location>
    <ligand>
        <name>beta-alanine</name>
        <dbReference type="ChEBI" id="CHEBI:57966"/>
    </ligand>
</feature>
<accession>A0A8J7E1M9</accession>
<evidence type="ECO:0000259" key="16">
    <source>
        <dbReference type="Pfam" id="PF02224"/>
    </source>
</evidence>
<dbReference type="InterPro" id="IPR011994">
    <property type="entry name" value="Cytidylate_kinase_dom"/>
</dbReference>
<comment type="similarity">
    <text evidence="3">Belongs to the cytidylate kinase family. Type 1 subfamily.</text>
</comment>
<gene>
    <name evidence="15" type="primary">panC/cmk</name>
    <name evidence="17" type="ORF">IQ249_18280</name>
</gene>
<dbReference type="EMBL" id="JADEWZ010000032">
    <property type="protein sequence ID" value="MBE9117851.1"/>
    <property type="molecule type" value="Genomic_DNA"/>
</dbReference>
<dbReference type="Pfam" id="PF02224">
    <property type="entry name" value="Cytidylate_kin"/>
    <property type="match status" value="1"/>
</dbReference>
<evidence type="ECO:0000256" key="4">
    <source>
        <dbReference type="ARBA" id="ARBA00022490"/>
    </source>
</evidence>
<dbReference type="Gene3D" id="3.40.50.300">
    <property type="entry name" value="P-loop containing nucleotide triphosphate hydrolases"/>
    <property type="match status" value="1"/>
</dbReference>
<evidence type="ECO:0000256" key="13">
    <source>
        <dbReference type="ARBA" id="ARBA00048258"/>
    </source>
</evidence>
<dbReference type="CDD" id="cd02020">
    <property type="entry name" value="CMPK"/>
    <property type="match status" value="1"/>
</dbReference>
<dbReference type="RefSeq" id="WP_194030940.1">
    <property type="nucleotide sequence ID" value="NZ_JADEWZ010000032.1"/>
</dbReference>
<dbReference type="GO" id="GO:0006220">
    <property type="term" value="P:pyrimidine nucleotide metabolic process"/>
    <property type="evidence" value="ECO:0007669"/>
    <property type="project" value="UniProtKB-UniRule"/>
</dbReference>
<comment type="similarity">
    <text evidence="2">Belongs to the pantothenate synthetase family.</text>
</comment>
<dbReference type="Proteomes" id="UP000654482">
    <property type="component" value="Unassembled WGS sequence"/>
</dbReference>
<dbReference type="AlphaFoldDB" id="A0A8J7E1M9"/>
<dbReference type="GO" id="GO:0004592">
    <property type="term" value="F:pantoate-beta-alanine ligase activity"/>
    <property type="evidence" value="ECO:0007669"/>
    <property type="project" value="UniProtKB-UniRule"/>
</dbReference>
<dbReference type="InterPro" id="IPR003721">
    <property type="entry name" value="Pantoate_ligase"/>
</dbReference>
<dbReference type="NCBIfam" id="TIGR00125">
    <property type="entry name" value="cyt_tran_rel"/>
    <property type="match status" value="1"/>
</dbReference>
<feature type="binding site" evidence="15">
    <location>
        <begin position="147"/>
        <end position="150"/>
    </location>
    <ligand>
        <name>ATP</name>
        <dbReference type="ChEBI" id="CHEBI:30616"/>
    </ligand>
</feature>
<dbReference type="GO" id="GO:0005829">
    <property type="term" value="C:cytosol"/>
    <property type="evidence" value="ECO:0007669"/>
    <property type="project" value="TreeGrafter"/>
</dbReference>
<feature type="domain" description="Cytidylate kinase" evidence="16">
    <location>
        <begin position="286"/>
        <end position="501"/>
    </location>
</feature>
<feature type="binding site" evidence="15">
    <location>
        <begin position="29"/>
        <end position="36"/>
    </location>
    <ligand>
        <name>ATP</name>
        <dbReference type="ChEBI" id="CHEBI:30616"/>
    </ligand>
</feature>
<dbReference type="SUPFAM" id="SSF52374">
    <property type="entry name" value="Nucleotidylyl transferase"/>
    <property type="match status" value="1"/>
</dbReference>
<evidence type="ECO:0000256" key="3">
    <source>
        <dbReference type="ARBA" id="ARBA00009427"/>
    </source>
</evidence>
<evidence type="ECO:0000256" key="6">
    <source>
        <dbReference type="ARBA" id="ARBA00022655"/>
    </source>
</evidence>
<keyword evidence="8 15" id="KW-0547">Nucleotide-binding</keyword>
<dbReference type="GO" id="GO:0005524">
    <property type="term" value="F:ATP binding"/>
    <property type="evidence" value="ECO:0007669"/>
    <property type="project" value="UniProtKB-UniRule"/>
</dbReference>
<feature type="binding site" evidence="15">
    <location>
        <position position="153"/>
    </location>
    <ligand>
        <name>(R)-pantoate</name>
        <dbReference type="ChEBI" id="CHEBI:15980"/>
    </ligand>
</feature>
<name>A0A8J7E1M9_9CYAN</name>
<feature type="region of interest" description="Cytidylate kinase" evidence="15">
    <location>
        <begin position="278"/>
        <end position="508"/>
    </location>
</feature>
<keyword evidence="10 15" id="KW-0067">ATP-binding</keyword>
<dbReference type="InterPro" id="IPR003136">
    <property type="entry name" value="Cytidylate_kin"/>
</dbReference>
<dbReference type="GO" id="GO:0015949">
    <property type="term" value="P:nucleobase-containing small molecule interconversion"/>
    <property type="evidence" value="ECO:0007669"/>
    <property type="project" value="TreeGrafter"/>
</dbReference>
<evidence type="ECO:0000313" key="18">
    <source>
        <dbReference type="Proteomes" id="UP000654482"/>
    </source>
</evidence>
<dbReference type="NCBIfam" id="TIGR00018">
    <property type="entry name" value="panC"/>
    <property type="match status" value="1"/>
</dbReference>
<evidence type="ECO:0000256" key="8">
    <source>
        <dbReference type="ARBA" id="ARBA00022741"/>
    </source>
</evidence>
<evidence type="ECO:0000256" key="9">
    <source>
        <dbReference type="ARBA" id="ARBA00022777"/>
    </source>
</evidence>
<dbReference type="GO" id="GO:0036431">
    <property type="term" value="F:dCMP kinase activity"/>
    <property type="evidence" value="ECO:0007669"/>
    <property type="project" value="InterPro"/>
</dbReference>
<feature type="active site" description="Proton donor" evidence="15">
    <location>
        <position position="36"/>
    </location>
</feature>
<comment type="function">
    <text evidence="15">Catalyzes the transfer of a phosphate group from ATP to either CMP or dCMP to form CDP or dCDP and ADP, respectively.</text>
</comment>
<comment type="caution">
    <text evidence="17">The sequence shown here is derived from an EMBL/GenBank/DDBJ whole genome shotgun (WGS) entry which is preliminary data.</text>
</comment>
<dbReference type="Pfam" id="PF02569">
    <property type="entry name" value="Pantoate_ligase"/>
    <property type="match status" value="1"/>
</dbReference>
<comment type="catalytic activity">
    <reaction evidence="14 15">
        <text>CMP + ATP = CDP + ADP</text>
        <dbReference type="Rhea" id="RHEA:11600"/>
        <dbReference type="ChEBI" id="CHEBI:30616"/>
        <dbReference type="ChEBI" id="CHEBI:58069"/>
        <dbReference type="ChEBI" id="CHEBI:60377"/>
        <dbReference type="ChEBI" id="CHEBI:456216"/>
        <dbReference type="EC" id="2.7.4.25"/>
    </reaction>
</comment>
<reference evidence="17" key="1">
    <citation type="submission" date="2020-10" db="EMBL/GenBank/DDBJ databases">
        <authorList>
            <person name="Castelo-Branco R."/>
            <person name="Eusebio N."/>
            <person name="Adriana R."/>
            <person name="Vieira A."/>
            <person name="Brugerolle De Fraissinette N."/>
            <person name="Rezende De Castro R."/>
            <person name="Schneider M.P."/>
            <person name="Vasconcelos V."/>
            <person name="Leao P.N."/>
        </authorList>
    </citation>
    <scope>NUCLEOTIDE SEQUENCE</scope>
    <source>
        <strain evidence="17">LEGE 07157</strain>
    </source>
</reference>
<feature type="binding site" evidence="15">
    <location>
        <position position="60"/>
    </location>
    <ligand>
        <name>(R)-pantoate</name>
        <dbReference type="ChEBI" id="CHEBI:15980"/>
    </ligand>
</feature>
<evidence type="ECO:0000256" key="14">
    <source>
        <dbReference type="ARBA" id="ARBA00048478"/>
    </source>
</evidence>
<comment type="similarity">
    <text evidence="15">In the C-terminal section; belongs to the cytidylate kinase family. Type 1 subfamily.</text>
</comment>
<protein>
    <recommendedName>
        <fullName evidence="15">Bifunctional pantoate ligase/cytidylate kinase</fullName>
    </recommendedName>
    <domain>
        <recommendedName>
            <fullName evidence="15">Pantothenate synthetase</fullName>
            <shortName evidence="15">PS</shortName>
            <ecNumber evidence="15">6.3.2.1</ecNumber>
        </recommendedName>
        <alternativeName>
            <fullName evidence="15">Pantoate--beta-alanine ligase</fullName>
        </alternativeName>
        <alternativeName>
            <fullName evidence="15">Pantoate-activating enzyme</fullName>
        </alternativeName>
    </domain>
    <domain>
        <recommendedName>
            <fullName evidence="15">Cytidylate kinase</fullName>
            <shortName evidence="15">CK</shortName>
            <ecNumber evidence="15">2.7.4.25</ecNumber>
        </recommendedName>
        <alternativeName>
            <fullName evidence="15">Cytidine monophosphate kinase</fullName>
            <shortName evidence="15">CMP kinase</shortName>
        </alternativeName>
    </domain>
</protein>
<dbReference type="InterPro" id="IPR004821">
    <property type="entry name" value="Cyt_trans-like"/>
</dbReference>
<evidence type="ECO:0000256" key="11">
    <source>
        <dbReference type="ARBA" id="ARBA00023268"/>
    </source>
</evidence>
<keyword evidence="6 15" id="KW-0566">Pantothenate biosynthesis</keyword>
<keyword evidence="4 15" id="KW-0963">Cytoplasm</keyword>